<proteinExistence type="predicted"/>
<feature type="transmembrane region" description="Helical" evidence="1">
    <location>
        <begin position="65"/>
        <end position="90"/>
    </location>
</feature>
<feature type="transmembrane region" description="Helical" evidence="1">
    <location>
        <begin position="186"/>
        <end position="204"/>
    </location>
</feature>
<keyword evidence="1" id="KW-1133">Transmembrane helix</keyword>
<keyword evidence="1" id="KW-0472">Membrane</keyword>
<dbReference type="InterPro" id="IPR002656">
    <property type="entry name" value="Acyl_transf_3_dom"/>
</dbReference>
<dbReference type="AlphaFoldDB" id="A0A162GKN8"/>
<feature type="transmembrane region" description="Helical" evidence="1">
    <location>
        <begin position="130"/>
        <end position="150"/>
    </location>
</feature>
<dbReference type="Proteomes" id="UP000076882">
    <property type="component" value="Unassembled WGS sequence"/>
</dbReference>
<organism evidence="3 4">
    <name type="scientific">Lactiplantibacillus plantarum</name>
    <name type="common">Lactobacillus plantarum</name>
    <dbReference type="NCBI Taxonomy" id="1590"/>
    <lineage>
        <taxon>Bacteria</taxon>
        <taxon>Bacillati</taxon>
        <taxon>Bacillota</taxon>
        <taxon>Bacilli</taxon>
        <taxon>Lactobacillales</taxon>
        <taxon>Lactobacillaceae</taxon>
        <taxon>Lactiplantibacillus</taxon>
    </lineage>
</organism>
<reference evidence="3 4" key="1">
    <citation type="submission" date="2016-03" db="EMBL/GenBank/DDBJ databases">
        <title>Comparative genomics of 54 Lactobacillus plantarum strains reveals genomic uncoupling from niche constraints.</title>
        <authorList>
            <person name="Martino M.E."/>
        </authorList>
    </citation>
    <scope>NUCLEOTIDE SEQUENCE [LARGE SCALE GENOMIC DNA]</scope>
    <source>
        <strain evidence="3 4">19.1</strain>
    </source>
</reference>
<dbReference type="InterPro" id="IPR052734">
    <property type="entry name" value="Nod_factor_acetyltransferase"/>
</dbReference>
<feature type="transmembrane region" description="Helical" evidence="1">
    <location>
        <begin position="216"/>
        <end position="238"/>
    </location>
</feature>
<dbReference type="PANTHER" id="PTHR37312">
    <property type="entry name" value="MEMBRANE-BOUND ACYLTRANSFERASE YKRP-RELATED"/>
    <property type="match status" value="1"/>
</dbReference>
<dbReference type="Pfam" id="PF01757">
    <property type="entry name" value="Acyl_transf_3"/>
    <property type="match status" value="1"/>
</dbReference>
<keyword evidence="1" id="KW-0812">Transmembrane</keyword>
<protein>
    <submittedName>
        <fullName evidence="3">O-acetyltransferase</fullName>
    </submittedName>
</protein>
<keyword evidence="3" id="KW-0808">Transferase</keyword>
<dbReference type="RefSeq" id="WP_046810995.1">
    <property type="nucleotide sequence ID" value="NZ_CP141335.1"/>
</dbReference>
<feature type="transmembrane region" description="Helical" evidence="1">
    <location>
        <begin position="315"/>
        <end position="336"/>
    </location>
</feature>
<dbReference type="GO" id="GO:0016747">
    <property type="term" value="F:acyltransferase activity, transferring groups other than amino-acyl groups"/>
    <property type="evidence" value="ECO:0007669"/>
    <property type="project" value="InterPro"/>
</dbReference>
<feature type="domain" description="Acyltransferase 3" evidence="2">
    <location>
        <begin position="6"/>
        <end position="323"/>
    </location>
</feature>
<dbReference type="PATRIC" id="fig|1590.148.peg.986"/>
<feature type="transmembrane region" description="Helical" evidence="1">
    <location>
        <begin position="283"/>
        <end position="303"/>
    </location>
</feature>
<gene>
    <name evidence="3" type="ORF">Lp19_0484</name>
</gene>
<accession>A0A162GKN8</accession>
<feature type="transmembrane region" description="Helical" evidence="1">
    <location>
        <begin position="32"/>
        <end position="53"/>
    </location>
</feature>
<feature type="transmembrane region" description="Helical" evidence="1">
    <location>
        <begin position="244"/>
        <end position="262"/>
    </location>
</feature>
<feature type="transmembrane region" description="Helical" evidence="1">
    <location>
        <begin position="7"/>
        <end position="26"/>
    </location>
</feature>
<evidence type="ECO:0000313" key="4">
    <source>
        <dbReference type="Proteomes" id="UP000076882"/>
    </source>
</evidence>
<evidence type="ECO:0000256" key="1">
    <source>
        <dbReference type="SAM" id="Phobius"/>
    </source>
</evidence>
<evidence type="ECO:0000313" key="3">
    <source>
        <dbReference type="EMBL" id="KZU97800.1"/>
    </source>
</evidence>
<dbReference type="PANTHER" id="PTHR37312:SF1">
    <property type="entry name" value="MEMBRANE-BOUND ACYLTRANSFERASE YKRP-RELATED"/>
    <property type="match status" value="1"/>
</dbReference>
<feature type="transmembrane region" description="Helical" evidence="1">
    <location>
        <begin position="162"/>
        <end position="180"/>
    </location>
</feature>
<comment type="caution">
    <text evidence="3">The sequence shown here is derived from an EMBL/GenBank/DDBJ whole genome shotgun (WGS) entry which is preliminary data.</text>
</comment>
<dbReference type="EMBL" id="LUXM01000012">
    <property type="protein sequence ID" value="KZU97800.1"/>
    <property type="molecule type" value="Genomic_DNA"/>
</dbReference>
<name>A0A162GKN8_LACPN</name>
<evidence type="ECO:0000259" key="2">
    <source>
        <dbReference type="Pfam" id="PF01757"/>
    </source>
</evidence>
<sequence>MRKRIEWIDIAKGIAILAVVVGHTLGPYNGQFFGSLIFAFHMPIFFMLSGYLYHSRPARQECQRGIINLLLPYLATAVVLLVVSAIARLLPNPLLNAYFPSWRQGLIATAYGAGSAVFNPWHWQVQPIGAVWFLLSMFIALQLFNGVMLLTARRHQRWRQAIVRGGVFAIFAILGGWLGQVAYLPWAVNAALLAQLFLYAGYLVKQTALLSRISSAWYLLFTFMWLVSAFQGYFALTVPTSPNLLISVMGGVAGSLCIIRVSDWLSHYPNARPIKWLKRYGQLSLVVLCFHLIDLNVIGIEGWLTNHLITHMGPLVATIIAISYRIGFVTVAMLAIPHLPGIRACFLPRQYLFRQLQRR</sequence>